<keyword evidence="5" id="KW-0347">Helicase</keyword>
<feature type="compositionally biased region" description="Low complexity" evidence="12">
    <location>
        <begin position="143"/>
        <end position="155"/>
    </location>
</feature>
<dbReference type="InterPro" id="IPR001650">
    <property type="entry name" value="Helicase_C-like"/>
</dbReference>
<feature type="compositionally biased region" description="Polar residues" evidence="12">
    <location>
        <begin position="1007"/>
        <end position="1021"/>
    </location>
</feature>
<comment type="caution">
    <text evidence="15">The sequence shown here is derived from an EMBL/GenBank/DDBJ whole genome shotgun (WGS) entry which is preliminary data.</text>
</comment>
<keyword evidence="16" id="KW-1185">Reference proteome</keyword>
<feature type="compositionally biased region" description="Low complexity" evidence="12">
    <location>
        <begin position="880"/>
        <end position="892"/>
    </location>
</feature>
<dbReference type="GO" id="GO:0009378">
    <property type="term" value="F:four-way junction helicase activity"/>
    <property type="evidence" value="ECO:0007669"/>
    <property type="project" value="TreeGrafter"/>
</dbReference>
<dbReference type="PANTHER" id="PTHR13710">
    <property type="entry name" value="DNA HELICASE RECQ FAMILY MEMBER"/>
    <property type="match status" value="1"/>
</dbReference>
<dbReference type="GO" id="GO:0005634">
    <property type="term" value="C:nucleus"/>
    <property type="evidence" value="ECO:0007669"/>
    <property type="project" value="UniProtKB-SubCell"/>
</dbReference>
<feature type="region of interest" description="Disordered" evidence="12">
    <location>
        <begin position="91"/>
        <end position="342"/>
    </location>
</feature>
<dbReference type="CDD" id="cd18794">
    <property type="entry name" value="SF2_C_RecQ"/>
    <property type="match status" value="1"/>
</dbReference>
<evidence type="ECO:0000256" key="12">
    <source>
        <dbReference type="SAM" id="MobiDB-lite"/>
    </source>
</evidence>
<dbReference type="InterPro" id="IPR014001">
    <property type="entry name" value="Helicase_ATP-bd"/>
</dbReference>
<organism evidence="15 16">
    <name type="scientific">Pseudoneurospora amorphoporcata</name>
    <dbReference type="NCBI Taxonomy" id="241081"/>
    <lineage>
        <taxon>Eukaryota</taxon>
        <taxon>Fungi</taxon>
        <taxon>Dikarya</taxon>
        <taxon>Ascomycota</taxon>
        <taxon>Pezizomycotina</taxon>
        <taxon>Sordariomycetes</taxon>
        <taxon>Sordariomycetidae</taxon>
        <taxon>Sordariales</taxon>
        <taxon>Sordariaceae</taxon>
        <taxon>Pseudoneurospora</taxon>
    </lineage>
</organism>
<keyword evidence="9" id="KW-0539">Nucleus</keyword>
<dbReference type="SUPFAM" id="SSF52540">
    <property type="entry name" value="P-loop containing nucleoside triphosphate hydrolases"/>
    <property type="match status" value="1"/>
</dbReference>
<feature type="compositionally biased region" description="Polar residues" evidence="12">
    <location>
        <begin position="901"/>
        <end position="922"/>
    </location>
</feature>
<feature type="region of interest" description="Disordered" evidence="12">
    <location>
        <begin position="1844"/>
        <end position="1988"/>
    </location>
</feature>
<feature type="compositionally biased region" description="Polar residues" evidence="12">
    <location>
        <begin position="955"/>
        <end position="964"/>
    </location>
</feature>
<feature type="compositionally biased region" description="Polar residues" evidence="12">
    <location>
        <begin position="133"/>
        <end position="142"/>
    </location>
</feature>
<evidence type="ECO:0000313" key="16">
    <source>
        <dbReference type="Proteomes" id="UP001303222"/>
    </source>
</evidence>
<feature type="compositionally biased region" description="Low complexity" evidence="12">
    <location>
        <begin position="1609"/>
        <end position="1622"/>
    </location>
</feature>
<feature type="compositionally biased region" description="Low complexity" evidence="12">
    <location>
        <begin position="112"/>
        <end position="127"/>
    </location>
</feature>
<dbReference type="CDD" id="cd17920">
    <property type="entry name" value="DEXHc_RecQ"/>
    <property type="match status" value="1"/>
</dbReference>
<evidence type="ECO:0000259" key="14">
    <source>
        <dbReference type="PROSITE" id="PS51194"/>
    </source>
</evidence>
<dbReference type="SUPFAM" id="SSF46785">
    <property type="entry name" value="Winged helix' DNA-binding domain"/>
    <property type="match status" value="1"/>
</dbReference>
<reference evidence="15" key="1">
    <citation type="journal article" date="2023" name="Mol. Phylogenet. Evol.">
        <title>Genome-scale phylogeny and comparative genomics of the fungal order Sordariales.</title>
        <authorList>
            <person name="Hensen N."/>
            <person name="Bonometti L."/>
            <person name="Westerberg I."/>
            <person name="Brannstrom I.O."/>
            <person name="Guillou S."/>
            <person name="Cros-Aarteil S."/>
            <person name="Calhoun S."/>
            <person name="Haridas S."/>
            <person name="Kuo A."/>
            <person name="Mondo S."/>
            <person name="Pangilinan J."/>
            <person name="Riley R."/>
            <person name="LaButti K."/>
            <person name="Andreopoulos B."/>
            <person name="Lipzen A."/>
            <person name="Chen C."/>
            <person name="Yan M."/>
            <person name="Daum C."/>
            <person name="Ng V."/>
            <person name="Clum A."/>
            <person name="Steindorff A."/>
            <person name="Ohm R.A."/>
            <person name="Martin F."/>
            <person name="Silar P."/>
            <person name="Natvig D.O."/>
            <person name="Lalanne C."/>
            <person name="Gautier V."/>
            <person name="Ament-Velasquez S.L."/>
            <person name="Kruys A."/>
            <person name="Hutchinson M.I."/>
            <person name="Powell A.J."/>
            <person name="Barry K."/>
            <person name="Miller A.N."/>
            <person name="Grigoriev I.V."/>
            <person name="Debuchy R."/>
            <person name="Gladieux P."/>
            <person name="Hiltunen Thoren M."/>
            <person name="Johannesson H."/>
        </authorList>
    </citation>
    <scope>NUCLEOTIDE SEQUENCE</scope>
    <source>
        <strain evidence="15">CBS 626.80</strain>
    </source>
</reference>
<evidence type="ECO:0000256" key="1">
    <source>
        <dbReference type="ARBA" id="ARBA00004123"/>
    </source>
</evidence>
<dbReference type="InterPro" id="IPR004589">
    <property type="entry name" value="DNA_helicase_ATP-dep_RecQ"/>
</dbReference>
<dbReference type="Pfam" id="PF09382">
    <property type="entry name" value="RQC"/>
    <property type="match status" value="1"/>
</dbReference>
<evidence type="ECO:0000256" key="2">
    <source>
        <dbReference type="ARBA" id="ARBA00005446"/>
    </source>
</evidence>
<evidence type="ECO:0000256" key="11">
    <source>
        <dbReference type="ARBA" id="ARBA00034808"/>
    </source>
</evidence>
<evidence type="ECO:0000256" key="3">
    <source>
        <dbReference type="ARBA" id="ARBA00022741"/>
    </source>
</evidence>
<keyword evidence="8" id="KW-0413">Isomerase</keyword>
<evidence type="ECO:0000313" key="15">
    <source>
        <dbReference type="EMBL" id="KAK3954893.1"/>
    </source>
</evidence>
<accession>A0AAN6P3D6</accession>
<feature type="region of interest" description="Disordered" evidence="12">
    <location>
        <begin position="1007"/>
        <end position="1050"/>
    </location>
</feature>
<feature type="compositionally biased region" description="Basic and acidic residues" evidence="12">
    <location>
        <begin position="479"/>
        <end position="488"/>
    </location>
</feature>
<dbReference type="PROSITE" id="PS00690">
    <property type="entry name" value="DEAH_ATP_HELICASE"/>
    <property type="match status" value="1"/>
</dbReference>
<dbReference type="InterPro" id="IPR027417">
    <property type="entry name" value="P-loop_NTPase"/>
</dbReference>
<feature type="region of interest" description="Disordered" evidence="12">
    <location>
        <begin position="394"/>
        <end position="631"/>
    </location>
</feature>
<dbReference type="Proteomes" id="UP001303222">
    <property type="component" value="Unassembled WGS sequence"/>
</dbReference>
<dbReference type="GO" id="GO:0005524">
    <property type="term" value="F:ATP binding"/>
    <property type="evidence" value="ECO:0007669"/>
    <property type="project" value="UniProtKB-KW"/>
</dbReference>
<proteinExistence type="inferred from homology"/>
<keyword evidence="3" id="KW-0547">Nucleotide-binding</keyword>
<feature type="region of interest" description="Disordered" evidence="12">
    <location>
        <begin position="354"/>
        <end position="380"/>
    </location>
</feature>
<comment type="similarity">
    <text evidence="2">Belongs to the helicase family. RecQ subfamily.</text>
</comment>
<dbReference type="Gene3D" id="3.40.50.300">
    <property type="entry name" value="P-loop containing nucleotide triphosphate hydrolases"/>
    <property type="match status" value="2"/>
</dbReference>
<dbReference type="GO" id="GO:0000724">
    <property type="term" value="P:double-strand break repair via homologous recombination"/>
    <property type="evidence" value="ECO:0007669"/>
    <property type="project" value="TreeGrafter"/>
</dbReference>
<feature type="compositionally biased region" description="Acidic residues" evidence="12">
    <location>
        <begin position="429"/>
        <end position="438"/>
    </location>
</feature>
<dbReference type="FunFam" id="3.40.50.300:FF:000537">
    <property type="entry name" value="Bloom syndrome RecQ-like helicase"/>
    <property type="match status" value="1"/>
</dbReference>
<dbReference type="Pfam" id="PF00271">
    <property type="entry name" value="Helicase_C"/>
    <property type="match status" value="1"/>
</dbReference>
<dbReference type="GO" id="GO:0005694">
    <property type="term" value="C:chromosome"/>
    <property type="evidence" value="ECO:0007669"/>
    <property type="project" value="TreeGrafter"/>
</dbReference>
<feature type="domain" description="Helicase ATP-binding" evidence="13">
    <location>
        <begin position="1079"/>
        <end position="1260"/>
    </location>
</feature>
<evidence type="ECO:0000256" key="4">
    <source>
        <dbReference type="ARBA" id="ARBA00022801"/>
    </source>
</evidence>
<evidence type="ECO:0000256" key="9">
    <source>
        <dbReference type="ARBA" id="ARBA00023242"/>
    </source>
</evidence>
<keyword evidence="4" id="KW-0378">Hydrolase</keyword>
<feature type="region of interest" description="Disordered" evidence="12">
    <location>
        <begin position="2004"/>
        <end position="2086"/>
    </location>
</feature>
<dbReference type="GO" id="GO:0043138">
    <property type="term" value="F:3'-5' DNA helicase activity"/>
    <property type="evidence" value="ECO:0007669"/>
    <property type="project" value="UniProtKB-EC"/>
</dbReference>
<gene>
    <name evidence="15" type="ORF">QBC32DRAFT_382330</name>
</gene>
<feature type="region of interest" description="Disordered" evidence="12">
    <location>
        <begin position="940"/>
        <end position="972"/>
    </location>
</feature>
<protein>
    <recommendedName>
        <fullName evidence="11">DNA 3'-5' helicase</fullName>
        <ecNumber evidence="11">5.6.2.4</ecNumber>
    </recommendedName>
</protein>
<feature type="compositionally biased region" description="Pro residues" evidence="12">
    <location>
        <begin position="97"/>
        <end position="111"/>
    </location>
</feature>
<dbReference type="PROSITE" id="PS51192">
    <property type="entry name" value="HELICASE_ATP_BIND_1"/>
    <property type="match status" value="1"/>
</dbReference>
<evidence type="ECO:0000256" key="10">
    <source>
        <dbReference type="ARBA" id="ARBA00034617"/>
    </source>
</evidence>
<reference evidence="15" key="2">
    <citation type="submission" date="2023-06" db="EMBL/GenBank/DDBJ databases">
        <authorList>
            <consortium name="Lawrence Berkeley National Laboratory"/>
            <person name="Mondo S.J."/>
            <person name="Hensen N."/>
            <person name="Bonometti L."/>
            <person name="Westerberg I."/>
            <person name="Brannstrom I.O."/>
            <person name="Guillou S."/>
            <person name="Cros-Aarteil S."/>
            <person name="Calhoun S."/>
            <person name="Haridas S."/>
            <person name="Kuo A."/>
            <person name="Pangilinan J."/>
            <person name="Riley R."/>
            <person name="Labutti K."/>
            <person name="Andreopoulos B."/>
            <person name="Lipzen A."/>
            <person name="Chen C."/>
            <person name="Yanf M."/>
            <person name="Daum C."/>
            <person name="Ng V."/>
            <person name="Clum A."/>
            <person name="Steindorff A."/>
            <person name="Ohm R."/>
            <person name="Martin F."/>
            <person name="Silar P."/>
            <person name="Natvig D."/>
            <person name="Lalanne C."/>
            <person name="Gautier V."/>
            <person name="Ament-Velasquez S.L."/>
            <person name="Kruys A."/>
            <person name="Hutchinson M.I."/>
            <person name="Powell A.J."/>
            <person name="Barry K."/>
            <person name="Miller A.N."/>
            <person name="Grigoriev I.V."/>
            <person name="Debuchy R."/>
            <person name="Gladieux P."/>
            <person name="Thoren M.H."/>
            <person name="Johannesson H."/>
        </authorList>
    </citation>
    <scope>NUCLEOTIDE SEQUENCE</scope>
    <source>
        <strain evidence="15">CBS 626.80</strain>
    </source>
</reference>
<evidence type="ECO:0000259" key="13">
    <source>
        <dbReference type="PROSITE" id="PS51192"/>
    </source>
</evidence>
<dbReference type="GO" id="GO:0016787">
    <property type="term" value="F:hydrolase activity"/>
    <property type="evidence" value="ECO:0007669"/>
    <property type="project" value="UniProtKB-KW"/>
</dbReference>
<feature type="region of interest" description="Disordered" evidence="12">
    <location>
        <begin position="880"/>
        <end position="922"/>
    </location>
</feature>
<dbReference type="NCBIfam" id="TIGR00614">
    <property type="entry name" value="recQ_fam"/>
    <property type="match status" value="1"/>
</dbReference>
<dbReference type="InterPro" id="IPR044876">
    <property type="entry name" value="HRDC_dom_sf"/>
</dbReference>
<dbReference type="InterPro" id="IPR032284">
    <property type="entry name" value="RecQ_Zn-bd"/>
</dbReference>
<evidence type="ECO:0000256" key="7">
    <source>
        <dbReference type="ARBA" id="ARBA00023125"/>
    </source>
</evidence>
<dbReference type="GO" id="GO:0006260">
    <property type="term" value="P:DNA replication"/>
    <property type="evidence" value="ECO:0007669"/>
    <property type="project" value="InterPro"/>
</dbReference>
<comment type="catalytic activity">
    <reaction evidence="10">
        <text>Couples ATP hydrolysis with the unwinding of duplex DNA by translocating in the 3'-5' direction.</text>
        <dbReference type="EC" id="5.6.2.4"/>
    </reaction>
</comment>
<dbReference type="InterPro" id="IPR002464">
    <property type="entry name" value="DNA/RNA_helicase_DEAH_CS"/>
</dbReference>
<feature type="compositionally biased region" description="Polar residues" evidence="12">
    <location>
        <begin position="161"/>
        <end position="175"/>
    </location>
</feature>
<keyword evidence="7" id="KW-0238">DNA-binding</keyword>
<dbReference type="FunFam" id="1.10.150.80:FF:000020">
    <property type="entry name" value="RecQ family helicase MusN"/>
    <property type="match status" value="1"/>
</dbReference>
<feature type="region of interest" description="Disordered" evidence="12">
    <location>
        <begin position="1582"/>
        <end position="1642"/>
    </location>
</feature>
<feature type="compositionally biased region" description="Low complexity" evidence="12">
    <location>
        <begin position="233"/>
        <end position="258"/>
    </location>
</feature>
<feature type="compositionally biased region" description="Polar residues" evidence="12">
    <location>
        <begin position="273"/>
        <end position="284"/>
    </location>
</feature>
<evidence type="ECO:0000256" key="8">
    <source>
        <dbReference type="ARBA" id="ARBA00023235"/>
    </source>
</evidence>
<feature type="compositionally biased region" description="Acidic residues" evidence="12">
    <location>
        <begin position="1946"/>
        <end position="1960"/>
    </location>
</feature>
<feature type="compositionally biased region" description="Gly residues" evidence="12">
    <location>
        <begin position="2060"/>
        <end position="2074"/>
    </location>
</feature>
<feature type="compositionally biased region" description="Basic and acidic residues" evidence="12">
    <location>
        <begin position="354"/>
        <end position="369"/>
    </location>
</feature>
<dbReference type="Pfam" id="PF00270">
    <property type="entry name" value="DEAD"/>
    <property type="match status" value="1"/>
</dbReference>
<feature type="domain" description="Helicase C-terminal" evidence="14">
    <location>
        <begin position="1281"/>
        <end position="1433"/>
    </location>
</feature>
<feature type="compositionally biased region" description="Acidic residues" evidence="12">
    <location>
        <begin position="1969"/>
        <end position="1979"/>
    </location>
</feature>
<dbReference type="EMBL" id="MU859083">
    <property type="protein sequence ID" value="KAK3954893.1"/>
    <property type="molecule type" value="Genomic_DNA"/>
</dbReference>
<dbReference type="InterPro" id="IPR011545">
    <property type="entry name" value="DEAD/DEAH_box_helicase_dom"/>
</dbReference>
<evidence type="ECO:0000256" key="6">
    <source>
        <dbReference type="ARBA" id="ARBA00022840"/>
    </source>
</evidence>
<feature type="compositionally biased region" description="Gly residues" evidence="12">
    <location>
        <begin position="2035"/>
        <end position="2047"/>
    </location>
</feature>
<keyword evidence="6" id="KW-0067">ATP-binding</keyword>
<evidence type="ECO:0000256" key="5">
    <source>
        <dbReference type="ARBA" id="ARBA00022806"/>
    </source>
</evidence>
<feature type="compositionally biased region" description="Low complexity" evidence="12">
    <location>
        <begin position="196"/>
        <end position="223"/>
    </location>
</feature>
<dbReference type="Gene3D" id="1.10.150.80">
    <property type="entry name" value="HRDC domain"/>
    <property type="match status" value="1"/>
</dbReference>
<dbReference type="EC" id="5.6.2.4" evidence="11"/>
<dbReference type="SMART" id="SM00956">
    <property type="entry name" value="RQC"/>
    <property type="match status" value="1"/>
</dbReference>
<feature type="compositionally biased region" description="Gly residues" evidence="12">
    <location>
        <begin position="2007"/>
        <end position="2023"/>
    </location>
</feature>
<dbReference type="Pfam" id="PF16124">
    <property type="entry name" value="RecQ_Zn_bind"/>
    <property type="match status" value="1"/>
</dbReference>
<dbReference type="Gene3D" id="1.10.10.10">
    <property type="entry name" value="Winged helix-like DNA-binding domain superfamily/Winged helix DNA-binding domain"/>
    <property type="match status" value="1"/>
</dbReference>
<dbReference type="GO" id="GO:0005737">
    <property type="term" value="C:cytoplasm"/>
    <property type="evidence" value="ECO:0007669"/>
    <property type="project" value="TreeGrafter"/>
</dbReference>
<dbReference type="InterPro" id="IPR036388">
    <property type="entry name" value="WH-like_DNA-bd_sf"/>
</dbReference>
<feature type="region of interest" description="Disordered" evidence="12">
    <location>
        <begin position="1680"/>
        <end position="1707"/>
    </location>
</feature>
<dbReference type="InterPro" id="IPR018982">
    <property type="entry name" value="RQC_domain"/>
</dbReference>
<dbReference type="InterPro" id="IPR036390">
    <property type="entry name" value="WH_DNA-bd_sf"/>
</dbReference>
<comment type="subcellular location">
    <subcellularLocation>
        <location evidence="1">Nucleus</location>
    </subcellularLocation>
</comment>
<sequence>MNGIGQSDCRTYRNGDAQAPDGAFLLNNPNAVGGVLGRLLTSSTAQSTLMTRNNLEEQVSWLNKSGNTVVIPNGPVYPAATPSVIDHVPVQQQQPQPLGPSPPPPPPPPPQQQQQQQQPARQPTQQPTPNPTSTSTHATSRYTNSTPITNTSSTNDARPATHQQIASEVGSTDQDTVGVGGMAKLSVKNNLPRPHLVSLSLTTGSGSGTRSASAKHGSASSSAFDQQKRQQPHTEAPQPQQQQQQQQHQQQQQAQQHAQRPEPTPQQRRPPQNLLTPASTTGATSVGPLQRAYSASLAARQSPSTNLMRPKTDSPAPNALHLKNKKNLGNPAPTPDSPIVDDDIFSDAVDLTEEFDHDRDVKDKDHTDNDDTVASSSLIELGDDKLLWREDFAERTTPVGERGGSRPRQVKKRKISNDYNMKDDHVSLFDDDDDDEFMDINKLVEGDGETTPRPEPSSRSVSMKRPPTVSLQRGRSPKRKEASFEKRTATGNQRVERDDEPSFLSSPDVDNARKRKSSESPKGLRTPRPQTKQTEHVPATTTTKKPRRSEVMDSEDEAFTPLSSLSMPRSAESFKSGGTTTRELGLDEDTIMDTPSRPPVESTLPTLESVESRPPPPTMDLPSRKPLEPLNTPRNQLLESVERPSQQPSVGQSFTAASTIGQSFAQSSTLAESSLLPSMPPPSEDPLNTRENSNLEEFDYQLHKSLLELFVRSPTILERELSAVNNELQENMLKMRDCLRLPRDERDRAREEVKKEKELLKRRDIALKVLLEEHKAYLKKSQERQSIEDEISRAYAEENDEYEDQLMVQLDKLSDEVEAIEKSLTWNIVAAGITERSFDFKEEEEKKPIIIATPTPSRTTEPPVLPSTEYHNSQQVILQTQHPAVQHQQPAHRMPPPPTPSFQTARQTPASYQTRPTDNSFPDISAEEAMMFDEEDPFFMEQQQHPPPSAPFQATLPQRNSPSKTAPHKPVHGHDYFDDEDDDADLLAAVDSVETYTSTAAHTKNQLRSQSVMSTTSTATTIKPRKRNEKANAKKIKSRQGDLSMPPEKMKYPWSNDVKKALKDRFRMSGFRENQLEAINATLGGKDAFVLMPTGGGKSLCYQLPAVVKSGKTRGITVVISPLLSLMLDQVNHLANLMITAYAFNGDMPLETRRMVFQKLDAVHPEHELQLLYVTPEMVSKSQQFVNKMRDLFQRNKLARIVIDEAHCVSQWGHDFRPDYKAIGEFRKRFPGVPLMALTATATQNVIVDVKHNLAMEDCQTFSQSFNRPNLYYEVRLKEQNLVARIAELIREKYDGQTGIIYTLSRKSAENIAKNLEEKHGIRAKHYHASITTKEKIEVQHEWQAGQVKVVVATIAFGMGIDKPDVRFVIHQHIPKSLEGYYQETGRAGRDGKPSDCYLYFAYGDIQSLRRMIADGDGDYAQKERQLLMLNRVVNYCESQHTCRREEVLRYFGEDFDHRKCKDGCDNCRFGRISKSTEMKDFTEIAFAAIEVVKSQKPITLGKLCDILMGKKKSEHGGVCHFGIAKGTTQRELQRIILQLNFHKALGEDNIMNGAGMPITYYVTGPEAGAYLYNGKRLLLPVPSNKSVEPPTRSKQRSRRVDEDMMGGEPELPTLPTLRRPPISTNVSSPVRATKKRNSAGKVLPTLIADYEEPSSDGPHGPLHANGYERDDFVVSDRVEPDDEEEAFEPVRPSRRGPASRATRPQNRQTTIYDTLSHTQQHANETMSQHLATLGPPIVDPRTMQNPRFGQLDEVHQDIVDTFVREAKVFEEDFRNKKGMRKPIFTETQYREMAIRWTRTLDQMRAIPDINQDKVDLFGAKFIPLVERFYGNYRDMMGPKYDNPFVTDGVEDEGTGRRGGRGGGKGGGKEVVDLISSDEEEDEPRARAAPPPSRNPAGRGRATGGGGARAAQAQQQAARRPPGQTLTTTQTQNNKGQAVNRRGEPIEEEEEDYGLSDLDDVVTASGSDNSEEDAEDSELESSRYFSRPISKVVQDARLQEQISMYSSGGGSSSKGSYGGGSGRASGSLSKASGLGRRGGGGAGGVGGKKFHRKKRAGSSVAGGAGGGGGGGGGVSKRKASSGGAKPARRRAFIALIRMVWYGIARVH</sequence>
<dbReference type="GO" id="GO:0003677">
    <property type="term" value="F:DNA binding"/>
    <property type="evidence" value="ECO:0007669"/>
    <property type="project" value="UniProtKB-KW"/>
</dbReference>
<feature type="compositionally biased region" description="Basic residues" evidence="12">
    <location>
        <begin position="1023"/>
        <end position="1038"/>
    </location>
</feature>
<feature type="compositionally biased region" description="Low complexity" evidence="12">
    <location>
        <begin position="2024"/>
        <end position="2034"/>
    </location>
</feature>
<feature type="region of interest" description="Disordered" evidence="12">
    <location>
        <begin position="666"/>
        <end position="690"/>
    </location>
</feature>
<feature type="compositionally biased region" description="Low complexity" evidence="12">
    <location>
        <begin position="1909"/>
        <end position="1932"/>
    </location>
</feature>
<name>A0AAN6P3D6_9PEZI</name>
<dbReference type="SMART" id="SM00487">
    <property type="entry name" value="DEXDc"/>
    <property type="match status" value="1"/>
</dbReference>
<dbReference type="SMART" id="SM00490">
    <property type="entry name" value="HELICc"/>
    <property type="match status" value="1"/>
</dbReference>
<dbReference type="PANTHER" id="PTHR13710:SF153">
    <property type="entry name" value="RECQ-LIKE DNA HELICASE BLM"/>
    <property type="match status" value="1"/>
</dbReference>
<dbReference type="FunFam" id="3.40.50.300:FF:001975">
    <property type="entry name" value="ATP-dependent DNA helicase"/>
    <property type="match status" value="1"/>
</dbReference>
<dbReference type="PROSITE" id="PS51194">
    <property type="entry name" value="HELICASE_CTER"/>
    <property type="match status" value="1"/>
</dbReference>